<dbReference type="PROSITE" id="PS50109">
    <property type="entry name" value="HIS_KIN"/>
    <property type="match status" value="1"/>
</dbReference>
<dbReference type="GO" id="GO:0005524">
    <property type="term" value="F:ATP binding"/>
    <property type="evidence" value="ECO:0007669"/>
    <property type="project" value="UniProtKB-KW"/>
</dbReference>
<keyword evidence="4" id="KW-0472">Membrane</keyword>
<dbReference type="SMART" id="SM00387">
    <property type="entry name" value="HATPase_c"/>
    <property type="match status" value="1"/>
</dbReference>
<keyword evidence="5" id="KW-0732">Signal</keyword>
<dbReference type="SUPFAM" id="SSF48452">
    <property type="entry name" value="TPR-like"/>
    <property type="match status" value="2"/>
</dbReference>
<dbReference type="PANTHER" id="PTHR43547:SF2">
    <property type="entry name" value="HYBRID SIGNAL TRANSDUCTION HISTIDINE KINASE C"/>
    <property type="match status" value="1"/>
</dbReference>
<comment type="caution">
    <text evidence="7">The sequence shown here is derived from an EMBL/GenBank/DDBJ whole genome shotgun (WGS) entry which is preliminary data.</text>
</comment>
<proteinExistence type="predicted"/>
<dbReference type="PANTHER" id="PTHR43547">
    <property type="entry name" value="TWO-COMPONENT HISTIDINE KINASE"/>
    <property type="match status" value="1"/>
</dbReference>
<dbReference type="InterPro" id="IPR011990">
    <property type="entry name" value="TPR-like_helical_dom_sf"/>
</dbReference>
<accession>A0ABV6LDV3</accession>
<evidence type="ECO:0000313" key="7">
    <source>
        <dbReference type="EMBL" id="MFC0517644.1"/>
    </source>
</evidence>
<evidence type="ECO:0000256" key="3">
    <source>
        <dbReference type="ARBA" id="ARBA00022553"/>
    </source>
</evidence>
<comment type="catalytic activity">
    <reaction evidence="1">
        <text>ATP + protein L-histidine = ADP + protein N-phospho-L-histidine.</text>
        <dbReference type="EC" id="2.7.13.3"/>
    </reaction>
</comment>
<keyword evidence="7" id="KW-0547">Nucleotide-binding</keyword>
<dbReference type="InterPro" id="IPR005467">
    <property type="entry name" value="His_kinase_dom"/>
</dbReference>
<dbReference type="Gene3D" id="3.30.565.10">
    <property type="entry name" value="Histidine kinase-like ATPase, C-terminal domain"/>
    <property type="match status" value="1"/>
</dbReference>
<evidence type="ECO:0000256" key="2">
    <source>
        <dbReference type="ARBA" id="ARBA00012438"/>
    </source>
</evidence>
<gene>
    <name evidence="7" type="ORF">ACFFGT_25755</name>
</gene>
<dbReference type="InterPro" id="IPR003661">
    <property type="entry name" value="HisK_dim/P_dom"/>
</dbReference>
<dbReference type="SMART" id="SM00388">
    <property type="entry name" value="HisKA"/>
    <property type="match status" value="1"/>
</dbReference>
<sequence length="630" mass="71651">MYKQPFAKTLKPLVCLALVLFLCIDVFAQTADISKLRQQMAQTKDSITYLNLFNKLGFMLHMKSADSCFYYGIKGNAMATRLHYEPGKADALANIGAALSLKGLYSQGLTYYSQALAIYKKNGNHGEVASMLMNSAITYSFTGDSIKSLQFTKKALNEILKAPADSMASMLYANYADMNPILTPDSGEFYLKKATKVANHFKDDRTLLVIDQLYADRLMQQSKHEQALPFIKHSLQIARSKNWEYHELEAYNAYADYYLAKKQVDSALAQYNIIYKTALANGFVYWQTEVLKLMLHCYELKHNLTEQARINKLLVSSLEQSNVNSNAFLGDYIAYNNAQQQVKSLELLNKDNKVKIWLLVTLSVLGFVFIALLWRMYGKVRRHSRMLSILNEKIAGQNEELKLTDEFKGRLISMLAHDFRAPLASTISMIRLLREDEGDFEKKQLLDLYDLIETDIQNILLTFDNILQWIKKQLSGYVFNAQTLSVNELIDDAASMFKLSIDAKKIVFRNEVPDNLNYFSDKEIIQFINRNLIHNAIKFSPAEGAITVSAQVRANELVISVKDEGKGISENMLKQLFSFNNNQKTESLDKGAGIALTICREFITKINGRLWAESTEKKGTTFYYALPLEG</sequence>
<evidence type="ECO:0000259" key="6">
    <source>
        <dbReference type="PROSITE" id="PS50109"/>
    </source>
</evidence>
<evidence type="ECO:0000256" key="1">
    <source>
        <dbReference type="ARBA" id="ARBA00000085"/>
    </source>
</evidence>
<keyword evidence="8" id="KW-1185">Reference proteome</keyword>
<keyword evidence="4" id="KW-1133">Transmembrane helix</keyword>
<dbReference type="SUPFAM" id="SSF47384">
    <property type="entry name" value="Homodimeric domain of signal transducing histidine kinase"/>
    <property type="match status" value="1"/>
</dbReference>
<dbReference type="PRINTS" id="PR00344">
    <property type="entry name" value="BCTRLSENSOR"/>
</dbReference>
<feature type="signal peptide" evidence="5">
    <location>
        <begin position="1"/>
        <end position="28"/>
    </location>
</feature>
<dbReference type="EMBL" id="JBHLTS010000075">
    <property type="protein sequence ID" value="MFC0517644.1"/>
    <property type="molecule type" value="Genomic_DNA"/>
</dbReference>
<dbReference type="SUPFAM" id="SSF55874">
    <property type="entry name" value="ATPase domain of HSP90 chaperone/DNA topoisomerase II/histidine kinase"/>
    <property type="match status" value="1"/>
</dbReference>
<evidence type="ECO:0000256" key="5">
    <source>
        <dbReference type="SAM" id="SignalP"/>
    </source>
</evidence>
<dbReference type="InterPro" id="IPR036097">
    <property type="entry name" value="HisK_dim/P_sf"/>
</dbReference>
<dbReference type="Pfam" id="PF13424">
    <property type="entry name" value="TPR_12"/>
    <property type="match status" value="1"/>
</dbReference>
<dbReference type="Gene3D" id="1.10.287.130">
    <property type="match status" value="1"/>
</dbReference>
<protein>
    <recommendedName>
        <fullName evidence="2">histidine kinase</fullName>
        <ecNumber evidence="2">2.7.13.3</ecNumber>
    </recommendedName>
</protein>
<dbReference type="Gene3D" id="1.25.40.10">
    <property type="entry name" value="Tetratricopeptide repeat domain"/>
    <property type="match status" value="1"/>
</dbReference>
<dbReference type="SMART" id="SM00028">
    <property type="entry name" value="TPR"/>
    <property type="match status" value="1"/>
</dbReference>
<dbReference type="Pfam" id="PF02518">
    <property type="entry name" value="HATPase_c"/>
    <property type="match status" value="1"/>
</dbReference>
<dbReference type="RefSeq" id="WP_377025385.1">
    <property type="nucleotide sequence ID" value="NZ_JBHLTS010000075.1"/>
</dbReference>
<dbReference type="EC" id="2.7.13.3" evidence="2"/>
<organism evidence="7 8">
    <name type="scientific">Mucilaginibacter angelicae</name>
    <dbReference type="NCBI Taxonomy" id="869718"/>
    <lineage>
        <taxon>Bacteria</taxon>
        <taxon>Pseudomonadati</taxon>
        <taxon>Bacteroidota</taxon>
        <taxon>Sphingobacteriia</taxon>
        <taxon>Sphingobacteriales</taxon>
        <taxon>Sphingobacteriaceae</taxon>
        <taxon>Mucilaginibacter</taxon>
    </lineage>
</organism>
<dbReference type="InterPro" id="IPR003594">
    <property type="entry name" value="HATPase_dom"/>
</dbReference>
<evidence type="ECO:0000313" key="8">
    <source>
        <dbReference type="Proteomes" id="UP001589828"/>
    </source>
</evidence>
<feature type="transmembrane region" description="Helical" evidence="4">
    <location>
        <begin position="356"/>
        <end position="377"/>
    </location>
</feature>
<name>A0ABV6LDV3_9SPHI</name>
<dbReference type="CDD" id="cd00082">
    <property type="entry name" value="HisKA"/>
    <property type="match status" value="1"/>
</dbReference>
<dbReference type="InterPro" id="IPR004358">
    <property type="entry name" value="Sig_transdc_His_kin-like_C"/>
</dbReference>
<dbReference type="Proteomes" id="UP001589828">
    <property type="component" value="Unassembled WGS sequence"/>
</dbReference>
<dbReference type="InterPro" id="IPR019734">
    <property type="entry name" value="TPR_rpt"/>
</dbReference>
<dbReference type="CDD" id="cd00075">
    <property type="entry name" value="HATPase"/>
    <property type="match status" value="1"/>
</dbReference>
<keyword evidence="7" id="KW-0067">ATP-binding</keyword>
<feature type="chain" id="PRO_5045965876" description="histidine kinase" evidence="5">
    <location>
        <begin position="29"/>
        <end position="630"/>
    </location>
</feature>
<keyword evidence="4" id="KW-0812">Transmembrane</keyword>
<dbReference type="InterPro" id="IPR036890">
    <property type="entry name" value="HATPase_C_sf"/>
</dbReference>
<evidence type="ECO:0000256" key="4">
    <source>
        <dbReference type="SAM" id="Phobius"/>
    </source>
</evidence>
<keyword evidence="3" id="KW-0597">Phosphoprotein</keyword>
<reference evidence="7 8" key="1">
    <citation type="submission" date="2024-09" db="EMBL/GenBank/DDBJ databases">
        <authorList>
            <person name="Sun Q."/>
            <person name="Mori K."/>
        </authorList>
    </citation>
    <scope>NUCLEOTIDE SEQUENCE [LARGE SCALE GENOMIC DNA]</scope>
    <source>
        <strain evidence="7 8">NCAIM B.02415</strain>
    </source>
</reference>
<feature type="domain" description="Histidine kinase" evidence="6">
    <location>
        <begin position="414"/>
        <end position="630"/>
    </location>
</feature>